<dbReference type="InterPro" id="IPR050268">
    <property type="entry name" value="NADH-dep_flavin_reductase"/>
</dbReference>
<dbReference type="KEGG" id="roz:CBI38_33205"/>
<name>A0A2S2C600_9NOCA</name>
<sequence>MTTTVFDPKELRRIFSGCPSGVVAICAEIDGAPTGMAVSTFVPVSLEPALVGVFIQNTSRTWPMLERGTRLGLSVLGSDNEYAATALAMKEGNRFESITTTVADSGAVYVDGATTWLEGAVWSKTSAGDHFMVLLEVHSATIHDVAGPLIFHASNFHRLPA</sequence>
<dbReference type="OrthoDB" id="9792858at2"/>
<dbReference type="PANTHER" id="PTHR30466">
    <property type="entry name" value="FLAVIN REDUCTASE"/>
    <property type="match status" value="1"/>
</dbReference>
<dbReference type="GO" id="GO:0042602">
    <property type="term" value="F:riboflavin reductase (NADPH) activity"/>
    <property type="evidence" value="ECO:0007669"/>
    <property type="project" value="TreeGrafter"/>
</dbReference>
<dbReference type="Proteomes" id="UP000245711">
    <property type="component" value="Plasmid pRB98"/>
</dbReference>
<dbReference type="InterPro" id="IPR002563">
    <property type="entry name" value="Flavin_Rdtase-like_dom"/>
</dbReference>
<dbReference type="InterPro" id="IPR012349">
    <property type="entry name" value="Split_barrel_FMN-bd"/>
</dbReference>
<keyword evidence="6" id="KW-1185">Reference proteome</keyword>
<dbReference type="AlphaFoldDB" id="A0A2S2C600"/>
<feature type="domain" description="Flavin reductase like" evidence="3">
    <location>
        <begin position="15"/>
        <end position="158"/>
    </location>
</feature>
<dbReference type="EMBL" id="CP021355">
    <property type="protein sequence ID" value="AWK76300.1"/>
    <property type="molecule type" value="Genomic_DNA"/>
</dbReference>
<evidence type="ECO:0000256" key="2">
    <source>
        <dbReference type="ARBA" id="ARBA00023002"/>
    </source>
</evidence>
<evidence type="ECO:0000313" key="6">
    <source>
        <dbReference type="Proteomes" id="UP000245711"/>
    </source>
</evidence>
<gene>
    <name evidence="4" type="ORF">CBI38_33125</name>
    <name evidence="5" type="ORF">CBI38_33205</name>
</gene>
<reference evidence="4 6" key="1">
    <citation type="submission" date="2017-05" db="EMBL/GenBank/DDBJ databases">
        <title>Isolation of Rhodococcus sp. S2-17 biodegrading of BP-3.</title>
        <authorList>
            <person name="Lee Y."/>
            <person name="Kim K.H."/>
            <person name="Chun B.H."/>
            <person name="Jung H.S."/>
            <person name="Jeon C.O."/>
        </authorList>
    </citation>
    <scope>NUCLEOTIDE SEQUENCE [LARGE SCALE GENOMIC DNA]</scope>
    <source>
        <strain evidence="4 6">S2-17</strain>
        <plasmid evidence="6">prb98</plasmid>
        <plasmid evidence="4">pRB98</plasmid>
    </source>
</reference>
<evidence type="ECO:0000259" key="3">
    <source>
        <dbReference type="SMART" id="SM00903"/>
    </source>
</evidence>
<dbReference type="Gene3D" id="2.30.110.10">
    <property type="entry name" value="Electron Transport, Fmn-binding Protein, Chain A"/>
    <property type="match status" value="1"/>
</dbReference>
<comment type="similarity">
    <text evidence="1">Belongs to the non-flavoprotein flavin reductase family.</text>
</comment>
<geneLocation type="plasmid" evidence="4">
    <name>pRB98</name>
</geneLocation>
<dbReference type="EMBL" id="CP021355">
    <property type="protein sequence ID" value="AWK76309.1"/>
    <property type="molecule type" value="Genomic_DNA"/>
</dbReference>
<dbReference type="Pfam" id="PF01613">
    <property type="entry name" value="Flavin_Reduct"/>
    <property type="match status" value="1"/>
</dbReference>
<protein>
    <recommendedName>
        <fullName evidence="3">Flavin reductase like domain-containing protein</fullName>
    </recommendedName>
</protein>
<evidence type="ECO:0000256" key="1">
    <source>
        <dbReference type="ARBA" id="ARBA00008898"/>
    </source>
</evidence>
<dbReference type="SMART" id="SM00903">
    <property type="entry name" value="Flavin_Reduct"/>
    <property type="match status" value="1"/>
</dbReference>
<evidence type="ECO:0000313" key="5">
    <source>
        <dbReference type="EMBL" id="AWK76309.1"/>
    </source>
</evidence>
<dbReference type="GO" id="GO:0010181">
    <property type="term" value="F:FMN binding"/>
    <property type="evidence" value="ECO:0007669"/>
    <property type="project" value="InterPro"/>
</dbReference>
<dbReference type="RefSeq" id="WP_109335763.1">
    <property type="nucleotide sequence ID" value="NZ_CP021355.1"/>
</dbReference>
<keyword evidence="2" id="KW-0560">Oxidoreductase</keyword>
<geneLocation type="plasmid" evidence="6">
    <name>prb98</name>
</geneLocation>
<accession>A0A2S2C600</accession>
<proteinExistence type="inferred from homology"/>
<dbReference type="KEGG" id="roz:CBI38_33125"/>
<dbReference type="SUPFAM" id="SSF50475">
    <property type="entry name" value="FMN-binding split barrel"/>
    <property type="match status" value="1"/>
</dbReference>
<evidence type="ECO:0000313" key="4">
    <source>
        <dbReference type="EMBL" id="AWK76300.1"/>
    </source>
</evidence>
<dbReference type="PANTHER" id="PTHR30466:SF11">
    <property type="entry name" value="FLAVIN-DEPENDENT MONOOXYGENASE, REDUCTASE SUBUNIT HSAB"/>
    <property type="match status" value="1"/>
</dbReference>
<keyword evidence="4" id="KW-0614">Plasmid</keyword>
<organism evidence="4 6">
    <name type="scientific">Rhodococcus oxybenzonivorans</name>
    <dbReference type="NCBI Taxonomy" id="1990687"/>
    <lineage>
        <taxon>Bacteria</taxon>
        <taxon>Bacillati</taxon>
        <taxon>Actinomycetota</taxon>
        <taxon>Actinomycetes</taxon>
        <taxon>Mycobacteriales</taxon>
        <taxon>Nocardiaceae</taxon>
        <taxon>Rhodococcus</taxon>
    </lineage>
</organism>